<dbReference type="Gene3D" id="3.90.79.10">
    <property type="entry name" value="Nucleoside Triphosphate Pyrophosphohydrolase"/>
    <property type="match status" value="1"/>
</dbReference>
<sequence>MMHEFSAGGVVIRDREVLLVKNPSGIWTFPKGIVESGESPEHAAIREVEEETGIKGEILQRIGEIEYFYMREGKRIKKRVLYFLMRYKAGEPKASWEVLDARFFTWKEAENLVKYKGDKEILKKALSLAPLFSK</sequence>
<dbReference type="GO" id="GO:0004081">
    <property type="term" value="F:bis(5'-nucleosyl)-tetraphosphatase (asymmetrical) activity"/>
    <property type="evidence" value="ECO:0007669"/>
    <property type="project" value="TreeGrafter"/>
</dbReference>
<keyword evidence="5" id="KW-1185">Reference proteome</keyword>
<dbReference type="SUPFAM" id="SSF55811">
    <property type="entry name" value="Nudix"/>
    <property type="match status" value="1"/>
</dbReference>
<protein>
    <submittedName>
        <fullName evidence="4">NUDIX hydrolase</fullName>
    </submittedName>
</protein>
<feature type="domain" description="Nudix hydrolase" evidence="3">
    <location>
        <begin position="2"/>
        <end position="126"/>
    </location>
</feature>
<dbReference type="PANTHER" id="PTHR21340">
    <property type="entry name" value="DIADENOSINE 5,5-P1,P4-TETRAPHOSPHATE PYROPHOSPHOHYDROLASE MUTT"/>
    <property type="match status" value="1"/>
</dbReference>
<dbReference type="InterPro" id="IPR051325">
    <property type="entry name" value="Nudix_hydrolase_domain"/>
</dbReference>
<dbReference type="PRINTS" id="PR00502">
    <property type="entry name" value="NUDIXFAMILY"/>
</dbReference>
<gene>
    <name evidence="4" type="ordered locus">HTH_1365</name>
</gene>
<evidence type="ECO:0000313" key="5">
    <source>
        <dbReference type="Proteomes" id="UP000002574"/>
    </source>
</evidence>
<dbReference type="EMBL" id="AP011112">
    <property type="protein sequence ID" value="BAI69816.1"/>
    <property type="molecule type" value="Genomic_DNA"/>
</dbReference>
<dbReference type="InterPro" id="IPR000086">
    <property type="entry name" value="NUDIX_hydrolase_dom"/>
</dbReference>
<dbReference type="PROSITE" id="PS51462">
    <property type="entry name" value="NUDIX"/>
    <property type="match status" value="1"/>
</dbReference>
<name>D3DJ14_HYDTT</name>
<accession>D3DJ14</accession>
<evidence type="ECO:0000313" key="4">
    <source>
        <dbReference type="EMBL" id="BAI69816.1"/>
    </source>
</evidence>
<comment type="similarity">
    <text evidence="2">Belongs to the Nudix hydrolase family.</text>
</comment>
<dbReference type="KEGG" id="hth:HTH_1365"/>
<dbReference type="CDD" id="cd03673">
    <property type="entry name" value="NUDIX_Ap6A_hydrolase"/>
    <property type="match status" value="1"/>
</dbReference>
<dbReference type="OrthoDB" id="9816289at2"/>
<dbReference type="InterPro" id="IPR020476">
    <property type="entry name" value="Nudix_hydrolase"/>
</dbReference>
<keyword evidence="1 2" id="KW-0378">Hydrolase</keyword>
<dbReference type="AlphaFoldDB" id="D3DJ14"/>
<dbReference type="PROSITE" id="PS00893">
    <property type="entry name" value="NUDIX_BOX"/>
    <property type="match status" value="1"/>
</dbReference>
<evidence type="ECO:0000256" key="2">
    <source>
        <dbReference type="RuleBase" id="RU003476"/>
    </source>
</evidence>
<dbReference type="GO" id="GO:0006754">
    <property type="term" value="P:ATP biosynthetic process"/>
    <property type="evidence" value="ECO:0007669"/>
    <property type="project" value="TreeGrafter"/>
</dbReference>
<dbReference type="eggNOG" id="COG1051">
    <property type="taxonomic scope" value="Bacteria"/>
</dbReference>
<dbReference type="Proteomes" id="UP000002574">
    <property type="component" value="Chromosome"/>
</dbReference>
<evidence type="ECO:0000259" key="3">
    <source>
        <dbReference type="PROSITE" id="PS51462"/>
    </source>
</evidence>
<reference evidence="4 5" key="1">
    <citation type="journal article" date="2010" name="J. Bacteriol.">
        <title>Complete genome sequence of the thermophilic, obligately chemolithoautotrophic hydrogen-oxidizing bacterium Hydrogenobacter thermophilus TK-6.</title>
        <authorList>
            <person name="Arai H."/>
            <person name="Kanbe H."/>
            <person name="Ishii M."/>
            <person name="Igarashi Y."/>
        </authorList>
    </citation>
    <scope>NUCLEOTIDE SEQUENCE [LARGE SCALE GENOMIC DNA]</scope>
    <source>
        <strain evidence="5">DSM 6534 / IAM 12695 / TK-6 [Tokyo]</strain>
    </source>
</reference>
<proteinExistence type="inferred from homology"/>
<dbReference type="KEGG" id="hte:Hydth_1356"/>
<dbReference type="InterPro" id="IPR015797">
    <property type="entry name" value="NUDIX_hydrolase-like_dom_sf"/>
</dbReference>
<evidence type="ECO:0000256" key="1">
    <source>
        <dbReference type="ARBA" id="ARBA00022801"/>
    </source>
</evidence>
<dbReference type="InterPro" id="IPR020084">
    <property type="entry name" value="NUDIX_hydrolase_CS"/>
</dbReference>
<organism evidence="4 5">
    <name type="scientific">Hydrogenobacter thermophilus (strain DSM 6534 / IAM 12695 / TK-6)</name>
    <dbReference type="NCBI Taxonomy" id="608538"/>
    <lineage>
        <taxon>Bacteria</taxon>
        <taxon>Pseudomonadati</taxon>
        <taxon>Aquificota</taxon>
        <taxon>Aquificia</taxon>
        <taxon>Aquificales</taxon>
        <taxon>Aquificaceae</taxon>
        <taxon>Hydrogenobacter</taxon>
    </lineage>
</organism>
<dbReference type="Pfam" id="PF00293">
    <property type="entry name" value="NUDIX"/>
    <property type="match status" value="1"/>
</dbReference>
<dbReference type="GO" id="GO:0006167">
    <property type="term" value="P:AMP biosynthetic process"/>
    <property type="evidence" value="ECO:0007669"/>
    <property type="project" value="TreeGrafter"/>
</dbReference>
<dbReference type="PANTHER" id="PTHR21340:SF0">
    <property type="entry name" value="BIS(5'-NUCLEOSYL)-TETRAPHOSPHATASE [ASYMMETRICAL]"/>
    <property type="match status" value="1"/>
</dbReference>
<dbReference type="RefSeq" id="WP_012963996.1">
    <property type="nucleotide sequence ID" value="NC_013799.1"/>
</dbReference>
<dbReference type="STRING" id="608538.HTH_1365"/>